<evidence type="ECO:0000313" key="9">
    <source>
        <dbReference type="EMBL" id="CBI13410.1"/>
    </source>
</evidence>
<dbReference type="PROSITE" id="PS51100">
    <property type="entry name" value="PTS_EIIB_TYPE_3"/>
    <property type="match status" value="1"/>
</dbReference>
<name>A0AA36NQ29_STRG3</name>
<dbReference type="GO" id="GO:0008982">
    <property type="term" value="F:protein-N(PI)-phosphohistidine-sugar phosphotransferase activity"/>
    <property type="evidence" value="ECO:0007669"/>
    <property type="project" value="InterPro"/>
</dbReference>
<dbReference type="GO" id="GO:0016301">
    <property type="term" value="F:kinase activity"/>
    <property type="evidence" value="ECO:0007669"/>
    <property type="project" value="UniProtKB-KW"/>
</dbReference>
<keyword evidence="4" id="KW-0808">Transferase</keyword>
<evidence type="ECO:0000313" key="10">
    <source>
        <dbReference type="Proteomes" id="UP000001517"/>
    </source>
</evidence>
<reference evidence="9 10" key="1">
    <citation type="journal article" date="2010" name="J. Bacteriol.">
        <title>Genome sequence of Streptococcus gallolyticus: insights into its adaptation to the bovine rumen and its ability to cause endocarditis.</title>
        <authorList>
            <person name="Rusniok C."/>
            <person name="Couve E."/>
            <person name="Da Cunha V."/>
            <person name="El Gana R."/>
            <person name="Zidane N."/>
            <person name="Bouchier C."/>
            <person name="Poyart C."/>
            <person name="Leclercq R."/>
            <person name="Trieu-Cuot P."/>
            <person name="Glaser P."/>
        </authorList>
    </citation>
    <scope>NUCLEOTIDE SEQUENCE [LARGE SCALE GENOMIC DNA]</scope>
    <source>
        <strain evidence="9 10">UCN34</strain>
    </source>
</reference>
<dbReference type="RefSeq" id="WP_012961851.1">
    <property type="nucleotide sequence ID" value="NC_013798.1"/>
</dbReference>
<keyword evidence="3" id="KW-0762">Sugar transport</keyword>
<evidence type="ECO:0000256" key="7">
    <source>
        <dbReference type="PROSITE-ProRule" id="PRU00423"/>
    </source>
</evidence>
<evidence type="ECO:0000256" key="2">
    <source>
        <dbReference type="ARBA" id="ARBA00022553"/>
    </source>
</evidence>
<keyword evidence="2" id="KW-0597">Phosphoprotein</keyword>
<dbReference type="GeneID" id="57921997"/>
<proteinExistence type="predicted"/>
<dbReference type="InterPro" id="IPR003501">
    <property type="entry name" value="PTS_EIIB_2/3"/>
</dbReference>
<keyword evidence="6" id="KW-0418">Kinase</keyword>
<accession>A0AA36NQ29</accession>
<gene>
    <name evidence="9" type="ordered locus">GALLO_0918</name>
</gene>
<dbReference type="SUPFAM" id="SSF52794">
    <property type="entry name" value="PTS system IIB component-like"/>
    <property type="match status" value="1"/>
</dbReference>
<sequence length="100" mass="10674">MKKVVLLCAGGASTGMLVKKLESVAEKLDKKYSFSAYGIAEATTVASDADIVLLGPQVSYQLEDIKKQLSGVKVAAVDMIDYGTMNAERILKQISSMIGE</sequence>
<protein>
    <submittedName>
        <fullName evidence="9">PTS system, cellobiose/lactose-specific IIB component</fullName>
    </submittedName>
</protein>
<dbReference type="KEGG" id="sga:GALLO_0918"/>
<evidence type="ECO:0000256" key="6">
    <source>
        <dbReference type="ARBA" id="ARBA00022777"/>
    </source>
</evidence>
<dbReference type="InterPro" id="IPR036095">
    <property type="entry name" value="PTS_EIIB-like_sf"/>
</dbReference>
<feature type="modified residue" description="Phosphocysteine; by EIIA" evidence="7">
    <location>
        <position position="8"/>
    </location>
</feature>
<dbReference type="EMBL" id="FN597254">
    <property type="protein sequence ID" value="CBI13410.1"/>
    <property type="molecule type" value="Genomic_DNA"/>
</dbReference>
<keyword evidence="1" id="KW-0813">Transport</keyword>
<dbReference type="InterPro" id="IPR051819">
    <property type="entry name" value="PTS_sugar-specific_EIIB"/>
</dbReference>
<dbReference type="Pfam" id="PF02302">
    <property type="entry name" value="PTS_IIB"/>
    <property type="match status" value="1"/>
</dbReference>
<evidence type="ECO:0000256" key="5">
    <source>
        <dbReference type="ARBA" id="ARBA00022683"/>
    </source>
</evidence>
<dbReference type="AlphaFoldDB" id="A0AA36NQ29"/>
<dbReference type="Proteomes" id="UP000001517">
    <property type="component" value="Chromosome"/>
</dbReference>
<evidence type="ECO:0000259" key="8">
    <source>
        <dbReference type="PROSITE" id="PS51100"/>
    </source>
</evidence>
<organism evidence="9 10">
    <name type="scientific">Streptococcus gallolyticus (strain UCN34)</name>
    <dbReference type="NCBI Taxonomy" id="637909"/>
    <lineage>
        <taxon>Bacteria</taxon>
        <taxon>Bacillati</taxon>
        <taxon>Bacillota</taxon>
        <taxon>Bacilli</taxon>
        <taxon>Lactobacillales</taxon>
        <taxon>Streptococcaceae</taxon>
        <taxon>Streptococcus</taxon>
    </lineage>
</organism>
<feature type="domain" description="PTS EIIB type-3" evidence="8">
    <location>
        <begin position="1"/>
        <end position="100"/>
    </location>
</feature>
<evidence type="ECO:0000256" key="1">
    <source>
        <dbReference type="ARBA" id="ARBA00022448"/>
    </source>
</evidence>
<dbReference type="PANTHER" id="PTHR34581">
    <property type="entry name" value="PTS SYSTEM N,N'-DIACETYLCHITOBIOSE-SPECIFIC EIIB COMPONENT"/>
    <property type="match status" value="1"/>
</dbReference>
<dbReference type="GO" id="GO:0009401">
    <property type="term" value="P:phosphoenolpyruvate-dependent sugar phosphotransferase system"/>
    <property type="evidence" value="ECO:0007669"/>
    <property type="project" value="UniProtKB-KW"/>
</dbReference>
<dbReference type="CDD" id="cd05564">
    <property type="entry name" value="PTS_IIB_chitobiose_lichenan"/>
    <property type="match status" value="1"/>
</dbReference>
<evidence type="ECO:0000256" key="4">
    <source>
        <dbReference type="ARBA" id="ARBA00022679"/>
    </source>
</evidence>
<dbReference type="PANTHER" id="PTHR34581:SF2">
    <property type="entry name" value="PTS SYSTEM N,N'-DIACETYLCHITOBIOSE-SPECIFIC EIIB COMPONENT"/>
    <property type="match status" value="1"/>
</dbReference>
<evidence type="ECO:0000256" key="3">
    <source>
        <dbReference type="ARBA" id="ARBA00022597"/>
    </source>
</evidence>
<dbReference type="InterPro" id="IPR013012">
    <property type="entry name" value="PTS_EIIB_3"/>
</dbReference>
<keyword evidence="5" id="KW-0598">Phosphotransferase system</keyword>
<dbReference type="Gene3D" id="3.40.50.2300">
    <property type="match status" value="1"/>
</dbReference>